<feature type="transmembrane region" description="Helical" evidence="9">
    <location>
        <begin position="129"/>
        <end position="148"/>
    </location>
</feature>
<organism evidence="12 13">
    <name type="scientific">Carboxydocella sporoproducens DSM 16521</name>
    <dbReference type="NCBI Taxonomy" id="1121270"/>
    <lineage>
        <taxon>Bacteria</taxon>
        <taxon>Bacillati</taxon>
        <taxon>Bacillota</taxon>
        <taxon>Clostridia</taxon>
        <taxon>Eubacteriales</taxon>
        <taxon>Clostridiales Family XVI. Incertae Sedis</taxon>
        <taxon>Carboxydocella</taxon>
    </lineage>
</organism>
<evidence type="ECO:0000256" key="8">
    <source>
        <dbReference type="RuleBase" id="RU000320"/>
    </source>
</evidence>
<evidence type="ECO:0000313" key="13">
    <source>
        <dbReference type="Proteomes" id="UP000189933"/>
    </source>
</evidence>
<dbReference type="GO" id="GO:0042773">
    <property type="term" value="P:ATP synthesis coupled electron transport"/>
    <property type="evidence" value="ECO:0007669"/>
    <property type="project" value="InterPro"/>
</dbReference>
<feature type="transmembrane region" description="Helical" evidence="9">
    <location>
        <begin position="27"/>
        <end position="50"/>
    </location>
</feature>
<feature type="domain" description="NADH:quinone oxidoreductase/Mrp antiporter transmembrane" evidence="10">
    <location>
        <begin position="125"/>
        <end position="417"/>
    </location>
</feature>
<name>A0A1T4SD63_9FIRM</name>
<evidence type="ECO:0000256" key="4">
    <source>
        <dbReference type="ARBA" id="ARBA00022692"/>
    </source>
</evidence>
<feature type="transmembrane region" description="Helical" evidence="9">
    <location>
        <begin position="62"/>
        <end position="87"/>
    </location>
</feature>
<protein>
    <submittedName>
        <fullName evidence="12">Hydrogenase-4 component F</fullName>
    </submittedName>
</protein>
<feature type="transmembrane region" description="Helical" evidence="9">
    <location>
        <begin position="452"/>
        <end position="470"/>
    </location>
</feature>
<keyword evidence="5 9" id="KW-1133">Transmembrane helix</keyword>
<gene>
    <name evidence="12" type="ORF">SAMN02745885_02608</name>
</gene>
<dbReference type="PRINTS" id="PR01437">
    <property type="entry name" value="NUOXDRDTASE4"/>
</dbReference>
<evidence type="ECO:0000259" key="11">
    <source>
        <dbReference type="Pfam" id="PF00662"/>
    </source>
</evidence>
<accession>A0A1T4SD63</accession>
<dbReference type="PANTHER" id="PTHR42682">
    <property type="entry name" value="HYDROGENASE-4 COMPONENT F"/>
    <property type="match status" value="1"/>
</dbReference>
<dbReference type="EMBL" id="FUXM01000052">
    <property type="protein sequence ID" value="SKA26162.1"/>
    <property type="molecule type" value="Genomic_DNA"/>
</dbReference>
<dbReference type="Proteomes" id="UP000189933">
    <property type="component" value="Unassembled WGS sequence"/>
</dbReference>
<reference evidence="13" key="1">
    <citation type="submission" date="2017-02" db="EMBL/GenBank/DDBJ databases">
        <authorList>
            <person name="Varghese N."/>
            <person name="Submissions S."/>
        </authorList>
    </citation>
    <scope>NUCLEOTIDE SEQUENCE [LARGE SCALE GENOMIC DNA]</scope>
    <source>
        <strain evidence="13">DSM 16521</strain>
    </source>
</reference>
<feature type="transmembrane region" description="Helical" evidence="9">
    <location>
        <begin position="314"/>
        <end position="337"/>
    </location>
</feature>
<keyword evidence="7 9" id="KW-0472">Membrane</keyword>
<comment type="similarity">
    <text evidence="2">Belongs to the CPA3 antiporters (TC 2.A.63) subunit A family.</text>
</comment>
<dbReference type="GO" id="GO:0008137">
    <property type="term" value="F:NADH dehydrogenase (ubiquinone) activity"/>
    <property type="evidence" value="ECO:0007669"/>
    <property type="project" value="InterPro"/>
</dbReference>
<feature type="transmembrane region" description="Helical" evidence="9">
    <location>
        <begin position="374"/>
        <end position="396"/>
    </location>
</feature>
<evidence type="ECO:0000256" key="7">
    <source>
        <dbReference type="ARBA" id="ARBA00023136"/>
    </source>
</evidence>
<keyword evidence="6" id="KW-0560">Oxidoreductase</keyword>
<comment type="subcellular location">
    <subcellularLocation>
        <location evidence="1">Cell membrane</location>
        <topology evidence="1">Multi-pass membrane protein</topology>
    </subcellularLocation>
    <subcellularLocation>
        <location evidence="8">Membrane</location>
        <topology evidence="8">Multi-pass membrane protein</topology>
    </subcellularLocation>
</comment>
<dbReference type="GO" id="GO:0005886">
    <property type="term" value="C:plasma membrane"/>
    <property type="evidence" value="ECO:0007669"/>
    <property type="project" value="UniProtKB-SubCell"/>
</dbReference>
<feature type="transmembrane region" description="Helical" evidence="9">
    <location>
        <begin position="160"/>
        <end position="182"/>
    </location>
</feature>
<evidence type="ECO:0000259" key="10">
    <source>
        <dbReference type="Pfam" id="PF00361"/>
    </source>
</evidence>
<evidence type="ECO:0000256" key="3">
    <source>
        <dbReference type="ARBA" id="ARBA00022475"/>
    </source>
</evidence>
<evidence type="ECO:0000256" key="1">
    <source>
        <dbReference type="ARBA" id="ARBA00004651"/>
    </source>
</evidence>
<dbReference type="RefSeq" id="WP_078666572.1">
    <property type="nucleotide sequence ID" value="NZ_FUXM01000052.1"/>
</dbReference>
<sequence>MLPLGLILIPLLSGLISWLLPQPRWSAWANVAGATLTLGWGWYLALPLFLSGQTYTGAKDFFYLDSLSALLLLLVVTIGFVTALYSVGYLQADLTHKQINQQQYRRYFLWFHLFIMTMNLTLIVNNLGIMWVAIEATTLASAVLVGLYNQKTSLEAAWKYLILCTVGITFALFGLILVFYAAGHTAGNEQSALNYTVLLQVVKEFDPQLLKLAFIFILVGYGTKMGLAPMHNWLPDAHSQAPSPVSAVLSGVLLNCAFYGILRFFILVNTRVDGQFAPGLLVIFGLISLGISVPFILMQYDLKRLLAYSSVEHMGIITLAVGLGGKWGLLGGLLHLINHSFTKSFLFMLSGNVVHKYHTRTLARIKGLLQTMPVSGPLLVIGLFAIAGAPPFSIFISELTILTEAFQQGRWWVAGLLFFFLALVFAGMLYHGGKMLLSNKSSRQRQGEGSHWQLWPLLLPLTAILVLGIYQPPRLVHALQQVAAIISPGGAY</sequence>
<keyword evidence="3" id="KW-1003">Cell membrane</keyword>
<dbReference type="InterPro" id="IPR001516">
    <property type="entry name" value="Proton_antipo_N"/>
</dbReference>
<dbReference type="GO" id="GO:0016491">
    <property type="term" value="F:oxidoreductase activity"/>
    <property type="evidence" value="ECO:0007669"/>
    <property type="project" value="UniProtKB-KW"/>
</dbReference>
<feature type="transmembrane region" description="Helical" evidence="9">
    <location>
        <begin position="411"/>
        <end position="431"/>
    </location>
</feature>
<dbReference type="InterPro" id="IPR001750">
    <property type="entry name" value="ND/Mrp_TM"/>
</dbReference>
<feature type="domain" description="NADH-Ubiquinone oxidoreductase (complex I) chain 5 N-terminal" evidence="11">
    <location>
        <begin position="62"/>
        <end position="93"/>
    </location>
</feature>
<evidence type="ECO:0000256" key="9">
    <source>
        <dbReference type="SAM" id="Phobius"/>
    </source>
</evidence>
<evidence type="ECO:0000256" key="2">
    <source>
        <dbReference type="ARBA" id="ARBA00008483"/>
    </source>
</evidence>
<dbReference type="InterPro" id="IPR003918">
    <property type="entry name" value="NADH_UbQ_OxRdtase"/>
</dbReference>
<dbReference type="InterPro" id="IPR052175">
    <property type="entry name" value="ComplexI-like_HydComp"/>
</dbReference>
<dbReference type="PANTHER" id="PTHR42682:SF5">
    <property type="entry name" value="HYDROGENASE-4 COMPONENT F"/>
    <property type="match status" value="1"/>
</dbReference>
<dbReference type="Pfam" id="PF00662">
    <property type="entry name" value="Proton_antipo_N"/>
    <property type="match status" value="1"/>
</dbReference>
<feature type="transmembrane region" description="Helical" evidence="9">
    <location>
        <begin position="107"/>
        <end position="124"/>
    </location>
</feature>
<feature type="transmembrane region" description="Helical" evidence="9">
    <location>
        <begin position="280"/>
        <end position="302"/>
    </location>
</feature>
<evidence type="ECO:0000256" key="6">
    <source>
        <dbReference type="ARBA" id="ARBA00023002"/>
    </source>
</evidence>
<dbReference type="Pfam" id="PF00361">
    <property type="entry name" value="Proton_antipo_M"/>
    <property type="match status" value="1"/>
</dbReference>
<keyword evidence="13" id="KW-1185">Reference proteome</keyword>
<evidence type="ECO:0000256" key="5">
    <source>
        <dbReference type="ARBA" id="ARBA00022989"/>
    </source>
</evidence>
<proteinExistence type="inferred from homology"/>
<feature type="transmembrane region" description="Helical" evidence="9">
    <location>
        <begin position="247"/>
        <end position="268"/>
    </location>
</feature>
<evidence type="ECO:0000313" key="12">
    <source>
        <dbReference type="EMBL" id="SKA26162.1"/>
    </source>
</evidence>
<dbReference type="OrthoDB" id="9807568at2"/>
<keyword evidence="4 8" id="KW-0812">Transmembrane</keyword>
<dbReference type="AlphaFoldDB" id="A0A1T4SD63"/>